<evidence type="ECO:0000313" key="6">
    <source>
        <dbReference type="EMBL" id="KAH3683712.1"/>
    </source>
</evidence>
<keyword evidence="7" id="KW-1185">Reference proteome</keyword>
<dbReference type="Proteomes" id="UP000774326">
    <property type="component" value="Unassembled WGS sequence"/>
</dbReference>
<evidence type="ECO:0000313" key="7">
    <source>
        <dbReference type="Proteomes" id="UP000774326"/>
    </source>
</evidence>
<dbReference type="SMART" id="SM01397">
    <property type="entry name" value="Ribosomal_S3Ae"/>
    <property type="match status" value="1"/>
</dbReference>
<evidence type="ECO:0008006" key="8">
    <source>
        <dbReference type="Google" id="ProtNLM"/>
    </source>
</evidence>
<organism evidence="6 7">
    <name type="scientific">Wickerhamomyces pijperi</name>
    <name type="common">Yeast</name>
    <name type="synonym">Pichia pijperi</name>
    <dbReference type="NCBI Taxonomy" id="599730"/>
    <lineage>
        <taxon>Eukaryota</taxon>
        <taxon>Fungi</taxon>
        <taxon>Dikarya</taxon>
        <taxon>Ascomycota</taxon>
        <taxon>Saccharomycotina</taxon>
        <taxon>Saccharomycetes</taxon>
        <taxon>Phaffomycetales</taxon>
        <taxon>Wickerhamomycetaceae</taxon>
        <taxon>Wickerhamomyces</taxon>
    </lineage>
</organism>
<sequence length="89" mass="10116">MAVGKNKRLSKGKKGLKKRVVDPFTRKEWYDIKAPSTFENRNVGKTLVNKSTGLKNAHDYLKGRIVEVSLADLQGSEDHSYKNIKLRVD</sequence>
<keyword evidence="4 5" id="KW-0687">Ribonucleoprotein</keyword>
<dbReference type="PROSITE" id="PS01191">
    <property type="entry name" value="RIBOSOMAL_S3AE"/>
    <property type="match status" value="1"/>
</dbReference>
<dbReference type="AlphaFoldDB" id="A0A9P8Q601"/>
<dbReference type="InterPro" id="IPR018281">
    <property type="entry name" value="Ribosomal_eS1_CS"/>
</dbReference>
<reference evidence="6" key="2">
    <citation type="submission" date="2021-01" db="EMBL/GenBank/DDBJ databases">
        <authorList>
            <person name="Schikora-Tamarit M.A."/>
        </authorList>
    </citation>
    <scope>NUCLEOTIDE SEQUENCE</scope>
    <source>
        <strain evidence="6">CBS2887</strain>
    </source>
</reference>
<dbReference type="GO" id="GO:1990904">
    <property type="term" value="C:ribonucleoprotein complex"/>
    <property type="evidence" value="ECO:0007669"/>
    <property type="project" value="UniProtKB-KW"/>
</dbReference>
<accession>A0A9P8Q601</accession>
<dbReference type="PANTHER" id="PTHR11830">
    <property type="entry name" value="40S RIBOSOMAL PROTEIN S3A"/>
    <property type="match status" value="1"/>
</dbReference>
<gene>
    <name evidence="6" type="ORF">WICPIJ_005331</name>
</gene>
<evidence type="ECO:0000256" key="5">
    <source>
        <dbReference type="RuleBase" id="RU000668"/>
    </source>
</evidence>
<evidence type="ECO:0000256" key="3">
    <source>
        <dbReference type="ARBA" id="ARBA00022990"/>
    </source>
</evidence>
<dbReference type="GO" id="GO:0003735">
    <property type="term" value="F:structural constituent of ribosome"/>
    <property type="evidence" value="ECO:0007669"/>
    <property type="project" value="InterPro"/>
</dbReference>
<evidence type="ECO:0000256" key="2">
    <source>
        <dbReference type="ARBA" id="ARBA00022980"/>
    </source>
</evidence>
<comment type="similarity">
    <text evidence="5">Belongs to the eukaryotic ribosomal protein eS1 family.</text>
</comment>
<dbReference type="GO" id="GO:0006412">
    <property type="term" value="P:translation"/>
    <property type="evidence" value="ECO:0007669"/>
    <property type="project" value="InterPro"/>
</dbReference>
<feature type="non-terminal residue" evidence="6">
    <location>
        <position position="89"/>
    </location>
</feature>
<comment type="caution">
    <text evidence="6">The sequence shown here is derived from an EMBL/GenBank/DDBJ whole genome shotgun (WGS) entry which is preliminary data.</text>
</comment>
<name>A0A9P8Q601_WICPI</name>
<evidence type="ECO:0000256" key="1">
    <source>
        <dbReference type="ARBA" id="ARBA00022490"/>
    </source>
</evidence>
<dbReference type="GO" id="GO:0005840">
    <property type="term" value="C:ribosome"/>
    <property type="evidence" value="ECO:0007669"/>
    <property type="project" value="UniProtKB-KW"/>
</dbReference>
<dbReference type="InterPro" id="IPR001593">
    <property type="entry name" value="Ribosomal_eS1"/>
</dbReference>
<dbReference type="EMBL" id="JAEUBG010002986">
    <property type="protein sequence ID" value="KAH3683712.1"/>
    <property type="molecule type" value="Genomic_DNA"/>
</dbReference>
<proteinExistence type="inferred from homology"/>
<dbReference type="Pfam" id="PF01015">
    <property type="entry name" value="Ribosomal_S3Ae"/>
    <property type="match status" value="1"/>
</dbReference>
<reference evidence="6" key="1">
    <citation type="journal article" date="2021" name="Open Biol.">
        <title>Shared evolutionary footprints suggest mitochondrial oxidative damage underlies multiple complex I losses in fungi.</title>
        <authorList>
            <person name="Schikora-Tamarit M.A."/>
            <person name="Marcet-Houben M."/>
            <person name="Nosek J."/>
            <person name="Gabaldon T."/>
        </authorList>
    </citation>
    <scope>NUCLEOTIDE SEQUENCE</scope>
    <source>
        <strain evidence="6">CBS2887</strain>
    </source>
</reference>
<keyword evidence="1" id="KW-0963">Cytoplasm</keyword>
<keyword evidence="2 5" id="KW-0689">Ribosomal protein</keyword>
<keyword evidence="3" id="KW-0007">Acetylation</keyword>
<evidence type="ECO:0000256" key="4">
    <source>
        <dbReference type="ARBA" id="ARBA00023274"/>
    </source>
</evidence>
<dbReference type="OrthoDB" id="9834376at2759"/>
<protein>
    <recommendedName>
        <fullName evidence="8">40S ribosomal protein S1</fullName>
    </recommendedName>
</protein>